<evidence type="ECO:0000256" key="6">
    <source>
        <dbReference type="HAMAP-Rule" id="MF_01369"/>
    </source>
</evidence>
<comment type="function">
    <text evidence="6">Binds to 23S rRNA. One of the proteins that surrounds the polypeptide exit tunnel on the outside of the ribosome.</text>
</comment>
<evidence type="ECO:0000313" key="8">
    <source>
        <dbReference type="Proteomes" id="UP001163096"/>
    </source>
</evidence>
<dbReference type="GO" id="GO:0019843">
    <property type="term" value="F:rRNA binding"/>
    <property type="evidence" value="ECO:0007669"/>
    <property type="project" value="UniProtKB-UniRule"/>
</dbReference>
<dbReference type="GO" id="GO:0005840">
    <property type="term" value="C:ribosome"/>
    <property type="evidence" value="ECO:0007669"/>
    <property type="project" value="UniProtKB-UniRule"/>
</dbReference>
<keyword evidence="4 6" id="KW-0689">Ribosomal protein</keyword>
<dbReference type="GeneID" id="76834076"/>
<evidence type="ECO:0000256" key="5">
    <source>
        <dbReference type="ARBA" id="ARBA00023274"/>
    </source>
</evidence>
<protein>
    <recommendedName>
        <fullName evidence="6">Large ribosomal subunit protein uL23</fullName>
    </recommendedName>
</protein>
<dbReference type="InterPro" id="IPR012677">
    <property type="entry name" value="Nucleotide-bd_a/b_plait_sf"/>
</dbReference>
<dbReference type="SUPFAM" id="SSF54189">
    <property type="entry name" value="Ribosomal proteins S24e, L23 and L15e"/>
    <property type="match status" value="1"/>
</dbReference>
<comment type="similarity">
    <text evidence="1 6">Belongs to the universal ribosomal protein uL23 family.</text>
</comment>
<gene>
    <name evidence="6" type="primary">rpl23</name>
    <name evidence="7" type="ORF">OU421_03200</name>
</gene>
<dbReference type="GO" id="GO:0006412">
    <property type="term" value="P:translation"/>
    <property type="evidence" value="ECO:0007669"/>
    <property type="project" value="UniProtKB-UniRule"/>
</dbReference>
<dbReference type="InterPro" id="IPR012678">
    <property type="entry name" value="Ribosomal_uL23/eL15/eS24_sf"/>
</dbReference>
<keyword evidence="5 6" id="KW-0687">Ribonucleoprotein</keyword>
<dbReference type="NCBIfam" id="NF011118">
    <property type="entry name" value="PRK14548.1"/>
    <property type="match status" value="1"/>
</dbReference>
<evidence type="ECO:0000313" key="7">
    <source>
        <dbReference type="EMBL" id="WAI01895.1"/>
    </source>
</evidence>
<reference evidence="7" key="1">
    <citation type="submission" date="2022-11" db="EMBL/GenBank/DDBJ databases">
        <title>Complete genome sequence of Methanogenium organophilum DSM 3596.</title>
        <authorList>
            <person name="Chen S.-C."/>
            <person name="Lai S.-J."/>
            <person name="You Y.-T."/>
        </authorList>
    </citation>
    <scope>NUCLEOTIDE SEQUENCE</scope>
    <source>
        <strain evidence="7">DSM 3596</strain>
    </source>
</reference>
<accession>A0A9X9S6Q5</accession>
<proteinExistence type="inferred from homology"/>
<dbReference type="Pfam" id="PF00276">
    <property type="entry name" value="Ribosomal_L23"/>
    <property type="match status" value="1"/>
</dbReference>
<dbReference type="InterPro" id="IPR019985">
    <property type="entry name" value="Ribosomal_uL23"/>
</dbReference>
<dbReference type="FunFam" id="3.30.70.330:FF:000532">
    <property type="entry name" value="50S ribosomal protein L23"/>
    <property type="match status" value="1"/>
</dbReference>
<dbReference type="GO" id="GO:0003735">
    <property type="term" value="F:structural constituent of ribosome"/>
    <property type="evidence" value="ECO:0007669"/>
    <property type="project" value="UniProtKB-UniRule"/>
</dbReference>
<dbReference type="KEGG" id="mou:OU421_03200"/>
<keyword evidence="8" id="KW-1185">Reference proteome</keyword>
<evidence type="ECO:0000256" key="2">
    <source>
        <dbReference type="ARBA" id="ARBA00022730"/>
    </source>
</evidence>
<name>A0A9X9S6Q5_METOG</name>
<dbReference type="RefSeq" id="WP_268187173.1">
    <property type="nucleotide sequence ID" value="NZ_CP113361.1"/>
</dbReference>
<organism evidence="7 8">
    <name type="scientific">Methanogenium organophilum</name>
    <dbReference type="NCBI Taxonomy" id="2199"/>
    <lineage>
        <taxon>Archaea</taxon>
        <taxon>Methanobacteriati</taxon>
        <taxon>Methanobacteriota</taxon>
        <taxon>Stenosarchaea group</taxon>
        <taxon>Methanomicrobia</taxon>
        <taxon>Methanomicrobiales</taxon>
        <taxon>Methanomicrobiaceae</taxon>
        <taxon>Methanogenium</taxon>
    </lineage>
</organism>
<keyword evidence="2 6" id="KW-0699">rRNA-binding</keyword>
<sequence>MTIKTPYVSEKASMMLDTDGKLQFLVRRDADKTKIARAVEEMFAHEVTSVTTMMTMKGQKKATVTFADSKAGEEILSRLGIL</sequence>
<dbReference type="HAMAP" id="MF_01369_A">
    <property type="entry name" value="Ribosomal_uL23_A"/>
    <property type="match status" value="1"/>
</dbReference>
<dbReference type="InterPro" id="IPR013025">
    <property type="entry name" value="Ribosomal_uL23-like"/>
</dbReference>
<evidence type="ECO:0000256" key="1">
    <source>
        <dbReference type="ARBA" id="ARBA00006700"/>
    </source>
</evidence>
<keyword evidence="3 6" id="KW-0694">RNA-binding</keyword>
<comment type="subunit">
    <text evidence="6">Part of the 50S ribosomal subunit. Contacts protein L29.</text>
</comment>
<evidence type="ECO:0000256" key="4">
    <source>
        <dbReference type="ARBA" id="ARBA00022980"/>
    </source>
</evidence>
<dbReference type="EMBL" id="CP113361">
    <property type="protein sequence ID" value="WAI01895.1"/>
    <property type="molecule type" value="Genomic_DNA"/>
</dbReference>
<dbReference type="NCBIfam" id="TIGR03636">
    <property type="entry name" value="uL23_arch"/>
    <property type="match status" value="1"/>
</dbReference>
<dbReference type="PANTHER" id="PTHR11620">
    <property type="entry name" value="60S RIBOSOMAL PROTEIN L23A"/>
    <property type="match status" value="1"/>
</dbReference>
<dbReference type="AlphaFoldDB" id="A0A9X9S6Q5"/>
<dbReference type="GO" id="GO:1990904">
    <property type="term" value="C:ribonucleoprotein complex"/>
    <property type="evidence" value="ECO:0007669"/>
    <property type="project" value="UniProtKB-KW"/>
</dbReference>
<dbReference type="Gene3D" id="3.30.70.330">
    <property type="match status" value="1"/>
</dbReference>
<evidence type="ECO:0000256" key="3">
    <source>
        <dbReference type="ARBA" id="ARBA00022884"/>
    </source>
</evidence>
<dbReference type="Proteomes" id="UP001163096">
    <property type="component" value="Chromosome"/>
</dbReference>